<feature type="transmembrane region" description="Helical" evidence="6">
    <location>
        <begin position="143"/>
        <end position="163"/>
    </location>
</feature>
<dbReference type="STRING" id="1116391.PM3016_2582"/>
<comment type="similarity">
    <text evidence="2">Belongs to the EamA transporter family.</text>
</comment>
<dbReference type="PANTHER" id="PTHR32322:SF2">
    <property type="entry name" value="EAMA DOMAIN-CONTAINING PROTEIN"/>
    <property type="match status" value="1"/>
</dbReference>
<dbReference type="GO" id="GO:0016020">
    <property type="term" value="C:membrane"/>
    <property type="evidence" value="ECO:0007669"/>
    <property type="project" value="UniProtKB-SubCell"/>
</dbReference>
<dbReference type="SUPFAM" id="SSF103481">
    <property type="entry name" value="Multidrug resistance efflux transporter EmrE"/>
    <property type="match status" value="2"/>
</dbReference>
<dbReference type="AlphaFoldDB" id="H6NCY4"/>
<feature type="transmembrane region" description="Helical" evidence="6">
    <location>
        <begin position="89"/>
        <end position="112"/>
    </location>
</feature>
<evidence type="ECO:0000256" key="4">
    <source>
        <dbReference type="ARBA" id="ARBA00022989"/>
    </source>
</evidence>
<proteinExistence type="inferred from homology"/>
<name>H6NCY4_9BACL</name>
<feature type="transmembrane region" description="Helical" evidence="6">
    <location>
        <begin position="32"/>
        <end position="52"/>
    </location>
</feature>
<organism evidence="8 9">
    <name type="scientific">Paenibacillus mucilaginosus 3016</name>
    <dbReference type="NCBI Taxonomy" id="1116391"/>
    <lineage>
        <taxon>Bacteria</taxon>
        <taxon>Bacillati</taxon>
        <taxon>Bacillota</taxon>
        <taxon>Bacilli</taxon>
        <taxon>Bacillales</taxon>
        <taxon>Paenibacillaceae</taxon>
        <taxon>Paenibacillus</taxon>
    </lineage>
</organism>
<evidence type="ECO:0000259" key="7">
    <source>
        <dbReference type="Pfam" id="PF00892"/>
    </source>
</evidence>
<feature type="transmembrane region" description="Helical" evidence="6">
    <location>
        <begin position="206"/>
        <end position="227"/>
    </location>
</feature>
<evidence type="ECO:0000256" key="2">
    <source>
        <dbReference type="ARBA" id="ARBA00007362"/>
    </source>
</evidence>
<dbReference type="RefSeq" id="WP_014369775.1">
    <property type="nucleotide sequence ID" value="NC_016935.1"/>
</dbReference>
<feature type="transmembrane region" description="Helical" evidence="6">
    <location>
        <begin position="239"/>
        <end position="258"/>
    </location>
</feature>
<dbReference type="InterPro" id="IPR000620">
    <property type="entry name" value="EamA_dom"/>
</dbReference>
<feature type="domain" description="EamA" evidence="7">
    <location>
        <begin position="4"/>
        <end position="136"/>
    </location>
</feature>
<accession>H6NCY4</accession>
<dbReference type="KEGG" id="pmq:PM3016_2582"/>
<dbReference type="Pfam" id="PF00892">
    <property type="entry name" value="EamA"/>
    <property type="match status" value="2"/>
</dbReference>
<feature type="domain" description="EamA" evidence="7">
    <location>
        <begin position="146"/>
        <end position="281"/>
    </location>
</feature>
<evidence type="ECO:0000313" key="8">
    <source>
        <dbReference type="EMBL" id="AFC29466.1"/>
    </source>
</evidence>
<keyword evidence="4 6" id="KW-1133">Transmembrane helix</keyword>
<keyword evidence="9" id="KW-1185">Reference proteome</keyword>
<feature type="transmembrane region" description="Helical" evidence="6">
    <location>
        <begin position="175"/>
        <end position="194"/>
    </location>
</feature>
<evidence type="ECO:0000256" key="6">
    <source>
        <dbReference type="SAM" id="Phobius"/>
    </source>
</evidence>
<comment type="subcellular location">
    <subcellularLocation>
        <location evidence="1">Endomembrane system</location>
        <topology evidence="1">Multi-pass membrane protein</topology>
    </subcellularLocation>
</comment>
<evidence type="ECO:0000256" key="3">
    <source>
        <dbReference type="ARBA" id="ARBA00022692"/>
    </source>
</evidence>
<dbReference type="PANTHER" id="PTHR32322">
    <property type="entry name" value="INNER MEMBRANE TRANSPORTER"/>
    <property type="match status" value="1"/>
</dbReference>
<keyword evidence="3 6" id="KW-0812">Transmembrane</keyword>
<reference evidence="8 9" key="1">
    <citation type="journal article" date="2012" name="J. Bacteriol.">
        <title>Complete Genome Sequence of Paenibacillus mucilaginosus 3016, a Bacterium Functional as Microbial Fertilizer.</title>
        <authorList>
            <person name="Ma M."/>
            <person name="Wang Z."/>
            <person name="Li L."/>
            <person name="Jiang X."/>
            <person name="Guan D."/>
            <person name="Cao F."/>
            <person name="Chen H."/>
            <person name="Wang X."/>
            <person name="Shen D."/>
            <person name="Du B."/>
            <person name="Li J."/>
        </authorList>
    </citation>
    <scope>NUCLEOTIDE SEQUENCE [LARGE SCALE GENOMIC DNA]</scope>
    <source>
        <strain evidence="8 9">3016</strain>
    </source>
</reference>
<evidence type="ECO:0000256" key="5">
    <source>
        <dbReference type="ARBA" id="ARBA00023136"/>
    </source>
</evidence>
<gene>
    <name evidence="8" type="ORF">PM3016_2582</name>
</gene>
<feature type="transmembrane region" description="Helical" evidence="6">
    <location>
        <begin position="264"/>
        <end position="282"/>
    </location>
</feature>
<protein>
    <recommendedName>
        <fullName evidence="7">EamA domain-containing protein</fullName>
    </recommendedName>
</protein>
<dbReference type="InterPro" id="IPR037185">
    <property type="entry name" value="EmrE-like"/>
</dbReference>
<dbReference type="EMBL" id="CP003235">
    <property type="protein sequence ID" value="AFC29466.1"/>
    <property type="molecule type" value="Genomic_DNA"/>
</dbReference>
<dbReference type="HOGENOM" id="CLU_033863_4_4_9"/>
<feature type="transmembrane region" description="Helical" evidence="6">
    <location>
        <begin position="64"/>
        <end position="83"/>
    </location>
</feature>
<sequence length="299" mass="31768">MMRSYLLLLFCVTCWGSNFVFGSMLVHEFPPLLLSAFRLTATSLFLLGYAWSTKRLQRLSRRDYLLLVPLGFIGTLVNQAAFFTGLQTVSATTASLVLSLAPITTALLAALFLKETFTLRMAAGSVLAIAGIFLVVGQSGGLALSRGLVYIGIAMLTFAASIIMMRRLTERIEPFIATVYSTVIGSGMVIPAALIKEPLQGSSSHLWAWALLIVTAIVMQGICGLVWNTQLRRVGAGKASVFLNLQPFVAMIVGFAFLGTPVTAVQLAGSVLIVGGVILATLKKKAKAPAPMAPGVPTA</sequence>
<dbReference type="Proteomes" id="UP000007523">
    <property type="component" value="Chromosome"/>
</dbReference>
<evidence type="ECO:0000313" key="9">
    <source>
        <dbReference type="Proteomes" id="UP000007523"/>
    </source>
</evidence>
<evidence type="ECO:0000256" key="1">
    <source>
        <dbReference type="ARBA" id="ARBA00004127"/>
    </source>
</evidence>
<dbReference type="Gene3D" id="1.10.3730.20">
    <property type="match status" value="2"/>
</dbReference>
<keyword evidence="5 6" id="KW-0472">Membrane</keyword>
<dbReference type="InterPro" id="IPR050638">
    <property type="entry name" value="AA-Vitamin_Transporters"/>
</dbReference>
<feature type="transmembrane region" description="Helical" evidence="6">
    <location>
        <begin position="119"/>
        <end position="137"/>
    </location>
</feature>